<dbReference type="AlphaFoldDB" id="A0A0C9M3T1"/>
<dbReference type="OrthoDB" id="103454at2759"/>
<comment type="subcellular location">
    <subcellularLocation>
        <location evidence="1">Nucleus</location>
    </subcellularLocation>
</comment>
<dbReference type="GO" id="GO:0017056">
    <property type="term" value="F:structural constituent of nuclear pore"/>
    <property type="evidence" value="ECO:0007669"/>
    <property type="project" value="InterPro"/>
</dbReference>
<dbReference type="PANTHER" id="PTHR13405:SF11">
    <property type="entry name" value="NUCLEAR PORE COMPLEX PROTEIN NUP133"/>
    <property type="match status" value="1"/>
</dbReference>
<accession>A0A0C9M3T1</accession>
<evidence type="ECO:0000313" key="6">
    <source>
        <dbReference type="Proteomes" id="UP000053815"/>
    </source>
</evidence>
<dbReference type="Gene3D" id="2.130.10.10">
    <property type="entry name" value="YVTN repeat-like/Quinoprotein amine dehydrogenase"/>
    <property type="match status" value="1"/>
</dbReference>
<keyword evidence="4" id="KW-0539">Nucleus</keyword>
<keyword evidence="3" id="KW-0813">Transport</keyword>
<dbReference type="SUPFAM" id="SSF117289">
    <property type="entry name" value="Nucleoporin domain"/>
    <property type="match status" value="1"/>
</dbReference>
<evidence type="ECO:0000256" key="3">
    <source>
        <dbReference type="ARBA" id="ARBA00022448"/>
    </source>
</evidence>
<dbReference type="Proteomes" id="UP000053815">
    <property type="component" value="Unassembled WGS sequence"/>
</dbReference>
<dbReference type="GO" id="GO:0031080">
    <property type="term" value="C:nuclear pore outer ring"/>
    <property type="evidence" value="ECO:0007669"/>
    <property type="project" value="TreeGrafter"/>
</dbReference>
<dbReference type="EMBL" id="DF836335">
    <property type="protein sequence ID" value="GAN03716.1"/>
    <property type="molecule type" value="Genomic_DNA"/>
</dbReference>
<dbReference type="STRING" id="91626.A0A0C9M3T1"/>
<dbReference type="PANTHER" id="PTHR13405">
    <property type="entry name" value="NUCLEAR PORE COMPLEX PROTEIN NUP133"/>
    <property type="match status" value="1"/>
</dbReference>
<evidence type="ECO:0000256" key="4">
    <source>
        <dbReference type="ARBA" id="ARBA00023242"/>
    </source>
</evidence>
<comment type="similarity">
    <text evidence="2">Belongs to the nucleoporin Nup133 family.</text>
</comment>
<dbReference type="InterPro" id="IPR037624">
    <property type="entry name" value="Nup133-like"/>
</dbReference>
<dbReference type="InterPro" id="IPR015943">
    <property type="entry name" value="WD40/YVTN_repeat-like_dom_sf"/>
</dbReference>
<evidence type="ECO:0000256" key="1">
    <source>
        <dbReference type="ARBA" id="ARBA00004123"/>
    </source>
</evidence>
<evidence type="ECO:0000256" key="2">
    <source>
        <dbReference type="ARBA" id="ARBA00005569"/>
    </source>
</evidence>
<name>A0A0C9M3T1_9FUNG</name>
<organism evidence="5">
    <name type="scientific">Mucor ambiguus</name>
    <dbReference type="NCBI Taxonomy" id="91626"/>
    <lineage>
        <taxon>Eukaryota</taxon>
        <taxon>Fungi</taxon>
        <taxon>Fungi incertae sedis</taxon>
        <taxon>Mucoromycota</taxon>
        <taxon>Mucoromycotina</taxon>
        <taxon>Mucoromycetes</taxon>
        <taxon>Mucorales</taxon>
        <taxon>Mucorineae</taxon>
        <taxon>Mucoraceae</taxon>
        <taxon>Mucor</taxon>
    </lineage>
</organism>
<reference evidence="5" key="1">
    <citation type="submission" date="2014-09" db="EMBL/GenBank/DDBJ databases">
        <title>Draft genome sequence of an oleaginous Mucoromycotina fungus Mucor ambiguus NBRC6742.</title>
        <authorList>
            <person name="Takeda I."/>
            <person name="Yamane N."/>
            <person name="Morita T."/>
            <person name="Tamano K."/>
            <person name="Machida M."/>
            <person name="Baker S."/>
            <person name="Koike H."/>
        </authorList>
    </citation>
    <scope>NUCLEOTIDE SEQUENCE</scope>
    <source>
        <strain evidence="5">NBRC 6742</strain>
    </source>
</reference>
<dbReference type="GO" id="GO:0006606">
    <property type="term" value="P:protein import into nucleus"/>
    <property type="evidence" value="ECO:0007669"/>
    <property type="project" value="TreeGrafter"/>
</dbReference>
<dbReference type="GO" id="GO:0000972">
    <property type="term" value="P:transcription-dependent tethering of RNA polymerase II gene DNA at nuclear periphery"/>
    <property type="evidence" value="ECO:0007669"/>
    <property type="project" value="TreeGrafter"/>
</dbReference>
<dbReference type="GO" id="GO:0016973">
    <property type="term" value="P:poly(A)+ mRNA export from nucleus"/>
    <property type="evidence" value="ECO:0007669"/>
    <property type="project" value="TreeGrafter"/>
</dbReference>
<evidence type="ECO:0000313" key="5">
    <source>
        <dbReference type="EMBL" id="GAN03716.1"/>
    </source>
</evidence>
<protein>
    <submittedName>
        <fullName evidence="5">Uncharacterized protein</fullName>
    </submittedName>
</protein>
<sequence length="865" mass="99026">MTKSKSTVLLRSRREPTLESKSIADKRVLFGDKQQQSMSAAFTESWLDPNILCKSNAYQITVSCKLPERYQTILDREVGSYRRVRATLQAEYMALLTTTHFYLYLKKSHRHIAHPMAQLYKMDSVDPLFDILFQQDNSIQQEDQQIVRILTVDNGGSAILFTHQGDRFTQTFCSIPLYQPDEYVTAVKWIRADQVLIGSSTGQIYLLNPMSNDTQHRVMTLYKQSMSGPFGFVKALYTTPIPHASECTLPKTEEIGNIVNISSVDGMVYVCSYHQVCVWTINDKTEAQLIARISLQNDITHCISQHVPSNIKKSMLQCRIVTMDIQIKEELVLLVSYTVPGLSEYVQYAVIKFSIIHDNDTVMMYPQHTASLPYSEIPSPFSKIPQLNITKDIAFASFDGTVVARSLSKKSVFEESLVLKDKENAILAVHVADSSESFDTAIVATAKSGVLEFQVNKSEIQGPGNIYAGIVDDIIERNTMVFKSRLEQALFFGVFNESPLQFPLAVEHHEDVGSAVMDLTHEIRAGTCSFLPKMLEISPIESRFYFQNHMYKILQDQMVDQYLSNEQRSQLFELLELYYLSKQLWKMTQERSADAQWMDTVTQTSQAVLLQTTRDQANIKYQQWADFLTHHIDKIKDFLSLISTNNTSSSADDIISRVIQKCRSFEDINLPRYSIQQPPKNNFSAKACGHLVGIFDQKIAYYTTSCPDEDQKTKLRDMATLLLDIHRQQPYTEEYNDMKKRVFEGLCAVGLHQAVVDLADKHNEITFIVASVPKLNLGPEEFREKSRYYVDRFGYPYFESLLQQLNIKAREDIWYFCEQYPAFTETFFSSEQQHLPQVAWIYHWPHVGERAPFGISMDQDAVGGA</sequence>
<proteinExistence type="inferred from homology"/>
<gene>
    <name evidence="5" type="ORF">MAM1_0046d03171</name>
</gene>
<keyword evidence="6" id="KW-1185">Reference proteome</keyword>